<dbReference type="EMBL" id="LNQE01000837">
    <property type="protein sequence ID" value="KUG24675.1"/>
    <property type="molecule type" value="Genomic_DNA"/>
</dbReference>
<sequence>MSIWNQKSKIIVTCPKGVSPYLKEEIKALDFPVLTEWDTVIQTEGTLQDTMILNLHLRTAQRVLYQLDELIVDTPEILYKKIHSIPWETLLHDSGKSAYVCVTSIVDNPLISDSRFVNVKVKDAIVDRMRDKCGRRPDSGPDKNKAVVHVYWKNNQAYVYLDTSGERLSLRGYRKIPLQAPMQETLAAAVIMATGWRGEINFINPMCGSGTLAIEAAFIALNRAPGLMRNNYGFMFIKEFPEEFWQELRKKAKANARKILPAKIITTDIDKAAVTAAKQNAQTAGVDHLIEFNVCPYENTYIPADGGIIILNPPYGERMDATGTKPYSIDLRGKRETTINERKFIIRKSAERHDKGTRVNARELQILEATYKSIGDFFKKVGNGYRGYIFTGNLELIKKIGLKTKRRIILYNGEIECRLLEYELYAGSLKASFSNKDS</sequence>
<dbReference type="PANTHER" id="PTHR47313">
    <property type="entry name" value="RIBOSOMAL RNA LARGE SUBUNIT METHYLTRANSFERASE K/L"/>
    <property type="match status" value="1"/>
</dbReference>
<dbReference type="InterPro" id="IPR004114">
    <property type="entry name" value="THUMP_dom"/>
</dbReference>
<gene>
    <name evidence="4" type="ORF">ASZ90_005512</name>
</gene>
<dbReference type="InterPro" id="IPR000241">
    <property type="entry name" value="RlmKL-like_Mtase"/>
</dbReference>
<evidence type="ECO:0000313" key="4">
    <source>
        <dbReference type="EMBL" id="KUG24675.1"/>
    </source>
</evidence>
<protein>
    <submittedName>
        <fullName evidence="4">Methyltransferase</fullName>
    </submittedName>
</protein>
<dbReference type="InterPro" id="IPR054170">
    <property type="entry name" value="RlmL_1st"/>
</dbReference>
<dbReference type="InterPro" id="IPR002052">
    <property type="entry name" value="DNA_methylase_N6_adenine_CS"/>
</dbReference>
<dbReference type="PROSITE" id="PS00092">
    <property type="entry name" value="N6_MTASE"/>
    <property type="match status" value="1"/>
</dbReference>
<dbReference type="AlphaFoldDB" id="A0A0W8FWP1"/>
<dbReference type="Gene3D" id="3.40.50.150">
    <property type="entry name" value="Vaccinia Virus protein VP39"/>
    <property type="match status" value="1"/>
</dbReference>
<keyword evidence="2 4" id="KW-0808">Transferase</keyword>
<evidence type="ECO:0000259" key="3">
    <source>
        <dbReference type="SMART" id="SM00981"/>
    </source>
</evidence>
<dbReference type="CDD" id="cd11715">
    <property type="entry name" value="THUMP_AdoMetMT"/>
    <property type="match status" value="1"/>
</dbReference>
<evidence type="ECO:0000256" key="2">
    <source>
        <dbReference type="ARBA" id="ARBA00022679"/>
    </source>
</evidence>
<accession>A0A0W8FWP1</accession>
<dbReference type="PANTHER" id="PTHR47313:SF1">
    <property type="entry name" value="RIBOSOMAL RNA LARGE SUBUNIT METHYLTRANSFERASE K_L"/>
    <property type="match status" value="1"/>
</dbReference>
<keyword evidence="1 4" id="KW-0489">Methyltransferase</keyword>
<dbReference type="Pfam" id="PF01170">
    <property type="entry name" value="UPF0020"/>
    <property type="match status" value="1"/>
</dbReference>
<dbReference type="Pfam" id="PF02926">
    <property type="entry name" value="THUMP"/>
    <property type="match status" value="1"/>
</dbReference>
<dbReference type="GO" id="GO:0003723">
    <property type="term" value="F:RNA binding"/>
    <property type="evidence" value="ECO:0007669"/>
    <property type="project" value="InterPro"/>
</dbReference>
<dbReference type="GO" id="GO:0008990">
    <property type="term" value="F:rRNA (guanine-N2-)-methyltransferase activity"/>
    <property type="evidence" value="ECO:0007669"/>
    <property type="project" value="TreeGrafter"/>
</dbReference>
<dbReference type="GO" id="GO:0070043">
    <property type="term" value="F:rRNA (guanine-N7-)-methyltransferase activity"/>
    <property type="evidence" value="ECO:0007669"/>
    <property type="project" value="TreeGrafter"/>
</dbReference>
<evidence type="ECO:0000256" key="1">
    <source>
        <dbReference type="ARBA" id="ARBA00022603"/>
    </source>
</evidence>
<feature type="domain" description="THUMP" evidence="3">
    <location>
        <begin position="62"/>
        <end position="163"/>
    </location>
</feature>
<dbReference type="Gene3D" id="3.30.2130.30">
    <property type="match status" value="1"/>
</dbReference>
<proteinExistence type="predicted"/>
<organism evidence="4">
    <name type="scientific">hydrocarbon metagenome</name>
    <dbReference type="NCBI Taxonomy" id="938273"/>
    <lineage>
        <taxon>unclassified sequences</taxon>
        <taxon>metagenomes</taxon>
        <taxon>ecological metagenomes</taxon>
    </lineage>
</organism>
<dbReference type="Pfam" id="PF22020">
    <property type="entry name" value="RlmL_1st"/>
    <property type="match status" value="1"/>
</dbReference>
<dbReference type="InterPro" id="IPR029063">
    <property type="entry name" value="SAM-dependent_MTases_sf"/>
</dbReference>
<dbReference type="SUPFAM" id="SSF53335">
    <property type="entry name" value="S-adenosyl-L-methionine-dependent methyltransferases"/>
    <property type="match status" value="1"/>
</dbReference>
<comment type="caution">
    <text evidence="4">The sequence shown here is derived from an EMBL/GenBank/DDBJ whole genome shotgun (WGS) entry which is preliminary data.</text>
</comment>
<name>A0A0W8FWP1_9ZZZZ</name>
<dbReference type="SMART" id="SM00981">
    <property type="entry name" value="THUMP"/>
    <property type="match status" value="1"/>
</dbReference>
<reference evidence="4" key="1">
    <citation type="journal article" date="2015" name="Proc. Natl. Acad. Sci. U.S.A.">
        <title>Networks of energetic and metabolic interactions define dynamics in microbial communities.</title>
        <authorList>
            <person name="Embree M."/>
            <person name="Liu J.K."/>
            <person name="Al-Bassam M.M."/>
            <person name="Zengler K."/>
        </authorList>
    </citation>
    <scope>NUCLEOTIDE SEQUENCE</scope>
</reference>